<dbReference type="GO" id="GO:0070206">
    <property type="term" value="P:protein trimerization"/>
    <property type="evidence" value="ECO:0007669"/>
    <property type="project" value="InterPro"/>
</dbReference>
<keyword evidence="7" id="KW-0472">Membrane</keyword>
<evidence type="ECO:0000256" key="7">
    <source>
        <dbReference type="SAM" id="Phobius"/>
    </source>
</evidence>
<dbReference type="PRINTS" id="PR01990">
    <property type="entry name" value="CD74ANTIGEN"/>
</dbReference>
<dbReference type="Gene3D" id="3.40.850.10">
    <property type="entry name" value="Kinesin motor domain"/>
    <property type="match status" value="1"/>
</dbReference>
<dbReference type="GO" id="GO:0019882">
    <property type="term" value="P:antigen processing and presentation"/>
    <property type="evidence" value="ECO:0007669"/>
    <property type="project" value="InterPro"/>
</dbReference>
<accession>A0A2U9C6F8</accession>
<dbReference type="GO" id="GO:0005524">
    <property type="term" value="F:ATP binding"/>
    <property type="evidence" value="ECO:0007669"/>
    <property type="project" value="UniProtKB-KW"/>
</dbReference>
<keyword evidence="5" id="KW-0175">Coiled coil</keyword>
<proteinExistence type="predicted"/>
<dbReference type="InterPro" id="IPR036857">
    <property type="entry name" value="Thyroglobulin_1_sf"/>
</dbReference>
<dbReference type="GO" id="GO:0016020">
    <property type="term" value="C:membrane"/>
    <property type="evidence" value="ECO:0007669"/>
    <property type="project" value="InterPro"/>
</dbReference>
<dbReference type="InterPro" id="IPR000716">
    <property type="entry name" value="Thyroglobulin_1"/>
</dbReference>
<dbReference type="Gene3D" id="4.10.800.10">
    <property type="entry name" value="Thyroglobulin type-1"/>
    <property type="match status" value="1"/>
</dbReference>
<evidence type="ECO:0000256" key="3">
    <source>
        <dbReference type="ARBA" id="ARBA00023157"/>
    </source>
</evidence>
<feature type="region of interest" description="Disordered" evidence="6">
    <location>
        <begin position="455"/>
        <end position="476"/>
    </location>
</feature>
<feature type="compositionally biased region" description="Basic and acidic residues" evidence="6">
    <location>
        <begin position="467"/>
        <end position="476"/>
    </location>
</feature>
<dbReference type="InterPro" id="IPR036961">
    <property type="entry name" value="Kinesin_motor_dom_sf"/>
</dbReference>
<evidence type="ECO:0000256" key="2">
    <source>
        <dbReference type="ARBA" id="ARBA00022840"/>
    </source>
</evidence>
<organism evidence="9 10">
    <name type="scientific">Scophthalmus maximus</name>
    <name type="common">Turbot</name>
    <name type="synonym">Psetta maxima</name>
    <dbReference type="NCBI Taxonomy" id="52904"/>
    <lineage>
        <taxon>Eukaryota</taxon>
        <taxon>Metazoa</taxon>
        <taxon>Chordata</taxon>
        <taxon>Craniata</taxon>
        <taxon>Vertebrata</taxon>
        <taxon>Euteleostomi</taxon>
        <taxon>Actinopterygii</taxon>
        <taxon>Neopterygii</taxon>
        <taxon>Teleostei</taxon>
        <taxon>Neoteleostei</taxon>
        <taxon>Acanthomorphata</taxon>
        <taxon>Carangaria</taxon>
        <taxon>Pleuronectiformes</taxon>
        <taxon>Pleuronectoidei</taxon>
        <taxon>Scophthalmidae</taxon>
        <taxon>Scophthalmus</taxon>
    </lineage>
</organism>
<dbReference type="Pfam" id="PF08831">
    <property type="entry name" value="MHCassoc_trimer"/>
    <property type="match status" value="1"/>
</dbReference>
<evidence type="ECO:0000313" key="9">
    <source>
        <dbReference type="EMBL" id="AWP12145.1"/>
    </source>
</evidence>
<comment type="caution">
    <text evidence="4">Lacks conserved residue(s) required for the propagation of feature annotation.</text>
</comment>
<dbReference type="Pfam" id="PF00086">
    <property type="entry name" value="Thyroglobulin_1"/>
    <property type="match status" value="1"/>
</dbReference>
<keyword evidence="7" id="KW-1133">Transmembrane helix</keyword>
<dbReference type="SUPFAM" id="SSF52540">
    <property type="entry name" value="P-loop containing nucleoside triphosphate hydrolases"/>
    <property type="match status" value="1"/>
</dbReference>
<keyword evidence="10" id="KW-1185">Reference proteome</keyword>
<dbReference type="InterPro" id="IPR027417">
    <property type="entry name" value="P-loop_NTPase"/>
</dbReference>
<dbReference type="GO" id="GO:0006886">
    <property type="term" value="P:intracellular protein transport"/>
    <property type="evidence" value="ECO:0007669"/>
    <property type="project" value="InterPro"/>
</dbReference>
<feature type="compositionally biased region" description="Basic and acidic residues" evidence="6">
    <location>
        <begin position="1"/>
        <end position="14"/>
    </location>
</feature>
<dbReference type="Pfam" id="PF09307">
    <property type="entry name" value="MHC2-interact"/>
    <property type="match status" value="1"/>
</dbReference>
<sequence>MERSPEDAQQDRESLTGSAHGLITPSEPRRGSNSRAFKVAGLTTLACLLLASQVFTAYMMLSQKRQITTLQKNSDQMAKQWTRSSQDMNPKRVSMSSLPLMMDFVAGDDSVMPLTKLQDTAVVSVEKQLTDLLQDSQLPQFNETFLANLQSLKQQMNDSEWKSFESWLRYWLIFQMAQSAPPTSEPATVTKTKCQLEAAPGPGKVGSYKPQCDEQGQYLPKQCWFPTGFCWCVDKNGRVIEGTSVRGHPNCQRGAPRMMVHPMRIQKALGANDGTAVDVLSPNRQTLKLVTHPVLGRCSSLFSVAVEWKLHPEEAESEVCHSRLQLFSLAGGASRTDLRGVSPLLKVVDQIQCGATASDKLLPFLLHEALTGNSRAVLLYCISPQGLLDDETPSALALAQRARSLVTKATVGRWCPKATEREIRDKILDVQTLMMSQGESEAPNIHRLAELTQDLQRSRQTPNSNRHSSEHKESTDAMKYLQDQLRREMEEHIREGKGSVEKVQERVARIQALKEALREETLKNGPVTEKSDLCQQSLLEYNKAMEQRRQLKEDHVRLIQEEAEKMERDLAQEELPTESPQRELLVLTRERQVLVLQMEALRTEALRAERDLQDQNHKHQKELRCLREESLEVFRVFRQVREEQRKMSEGRYRCVLLEAVQDAVYLSAQNQQLQADNKQLHKALGELKDALAVRVDPKAEPLSRQQ</sequence>
<dbReference type="SUPFAM" id="SSF57610">
    <property type="entry name" value="Thyroglobulin type-1 domain"/>
    <property type="match status" value="1"/>
</dbReference>
<dbReference type="PANTHER" id="PTHR40710">
    <property type="entry name" value="RIKEN CDNA E230025N22 GENE"/>
    <property type="match status" value="1"/>
</dbReference>
<dbReference type="EMBL" id="CP026255">
    <property type="protein sequence ID" value="AWP12145.1"/>
    <property type="molecule type" value="Genomic_DNA"/>
</dbReference>
<keyword evidence="2" id="KW-0067">ATP-binding</keyword>
<dbReference type="SMART" id="SM00211">
    <property type="entry name" value="TY"/>
    <property type="match status" value="1"/>
</dbReference>
<protein>
    <submittedName>
        <fullName evidence="9">Putative osmotic avoidance abnormal protein 3-like</fullName>
    </submittedName>
</protein>
<dbReference type="GO" id="GO:0042289">
    <property type="term" value="F:MHC class II protein binding"/>
    <property type="evidence" value="ECO:0007669"/>
    <property type="project" value="InterPro"/>
</dbReference>
<dbReference type="Proteomes" id="UP000246464">
    <property type="component" value="Chromosome 13"/>
</dbReference>
<evidence type="ECO:0000256" key="4">
    <source>
        <dbReference type="PROSITE-ProRule" id="PRU00500"/>
    </source>
</evidence>
<evidence type="ECO:0000256" key="1">
    <source>
        <dbReference type="ARBA" id="ARBA00022741"/>
    </source>
</evidence>
<keyword evidence="1" id="KW-0547">Nucleotide-binding</keyword>
<dbReference type="PROSITE" id="PS51162">
    <property type="entry name" value="THYROGLOBULIN_1_2"/>
    <property type="match status" value="1"/>
</dbReference>
<dbReference type="STRING" id="52904.ENSSMAP00000004568"/>
<dbReference type="AlphaFoldDB" id="A0A2U9C6F8"/>
<feature type="compositionally biased region" description="Polar residues" evidence="6">
    <location>
        <begin position="455"/>
        <end position="466"/>
    </location>
</feature>
<reference evidence="9 10" key="1">
    <citation type="submission" date="2017-12" db="EMBL/GenBank/DDBJ databases">
        <title>Integrating genomic resources of turbot (Scophthalmus maximus) in depth evaluation of genetic and physical mapping variation across individuals.</title>
        <authorList>
            <person name="Martinez P."/>
        </authorList>
    </citation>
    <scope>NUCLEOTIDE SEQUENCE [LARGE SCALE GENOMIC DNA]</scope>
</reference>
<feature type="disulfide bond" evidence="4">
    <location>
        <begin position="223"/>
        <end position="230"/>
    </location>
</feature>
<feature type="region of interest" description="Disordered" evidence="6">
    <location>
        <begin position="1"/>
        <end position="33"/>
    </location>
</feature>
<dbReference type="GO" id="GO:0006955">
    <property type="term" value="P:immune response"/>
    <property type="evidence" value="ECO:0007669"/>
    <property type="project" value="InterPro"/>
</dbReference>
<keyword evidence="3 4" id="KW-1015">Disulfide bond</keyword>
<feature type="coiled-coil region" evidence="5">
    <location>
        <begin position="598"/>
        <end position="629"/>
    </location>
</feature>
<dbReference type="InterPro" id="IPR011988">
    <property type="entry name" value="MHC_II-assoc_invariant_trimer"/>
</dbReference>
<evidence type="ECO:0000313" key="10">
    <source>
        <dbReference type="Proteomes" id="UP000246464"/>
    </source>
</evidence>
<dbReference type="InterPro" id="IPR036613">
    <property type="entry name" value="MHCII_invariant_trimer_sf"/>
</dbReference>
<evidence type="ECO:0000256" key="5">
    <source>
        <dbReference type="SAM" id="Coils"/>
    </source>
</evidence>
<dbReference type="InterPro" id="IPR022339">
    <property type="entry name" value="MHC_II-assoc_invar_chain"/>
</dbReference>
<dbReference type="InterPro" id="IPR015386">
    <property type="entry name" value="MHC_II-assoc_invar/CLIP_MHC-bd"/>
</dbReference>
<dbReference type="SUPFAM" id="SSF48305">
    <property type="entry name" value="Class II MHC-associated invariant chain ectoplasmic trimerization domain"/>
    <property type="match status" value="1"/>
</dbReference>
<dbReference type="CDD" id="cd00191">
    <property type="entry name" value="TY"/>
    <property type="match status" value="1"/>
</dbReference>
<dbReference type="Gene3D" id="1.10.870.10">
    <property type="entry name" value="MHC class II-associated invariant chain, trimerisation domain"/>
    <property type="match status" value="1"/>
</dbReference>
<dbReference type="PROSITE" id="PS00484">
    <property type="entry name" value="THYROGLOBULIN_1_1"/>
    <property type="match status" value="1"/>
</dbReference>
<feature type="domain" description="Thyroglobulin type-1" evidence="8">
    <location>
        <begin position="191"/>
        <end position="251"/>
    </location>
</feature>
<keyword evidence="7" id="KW-0812">Transmembrane</keyword>
<evidence type="ECO:0000256" key="6">
    <source>
        <dbReference type="SAM" id="MobiDB-lite"/>
    </source>
</evidence>
<evidence type="ECO:0000259" key="8">
    <source>
        <dbReference type="PROSITE" id="PS51162"/>
    </source>
</evidence>
<feature type="coiled-coil region" evidence="5">
    <location>
        <begin position="500"/>
        <end position="569"/>
    </location>
</feature>
<name>A0A2U9C6F8_SCOMX</name>
<gene>
    <name evidence="9" type="ORF">SMAX5B_008837</name>
</gene>
<feature type="transmembrane region" description="Helical" evidence="7">
    <location>
        <begin position="39"/>
        <end position="61"/>
    </location>
</feature>
<dbReference type="PANTHER" id="PTHR40710:SF1">
    <property type="entry name" value="RIKEN CDNA E230025N22 GENE"/>
    <property type="match status" value="1"/>
</dbReference>